<organism evidence="1 2">
    <name type="scientific">Zymomonas mobilis subsp. pomaceae (strain ATCC 29192 / DSM 22645 / JCM 10191 / CCUG 17912 / NBRC 13757 / NCIMB 11200 / NRRL B-4491 / Barker I)</name>
    <dbReference type="NCBI Taxonomy" id="579138"/>
    <lineage>
        <taxon>Bacteria</taxon>
        <taxon>Pseudomonadati</taxon>
        <taxon>Pseudomonadota</taxon>
        <taxon>Alphaproteobacteria</taxon>
        <taxon>Sphingomonadales</taxon>
        <taxon>Zymomonadaceae</taxon>
        <taxon>Zymomonas</taxon>
    </lineage>
</organism>
<gene>
    <name evidence="1" type="ordered locus">Zymop_2039</name>
</gene>
<dbReference type="AlphaFoldDB" id="F8EWI0"/>
<name>F8EWI0_ZYMMT</name>
<sequence length="54" mass="6331">MPLFMHFLILCRQVTNALKYSLRTALFDQVALILYYAYLRTLISFSPAHILPKN</sequence>
<reference evidence="1 2" key="1">
    <citation type="journal article" date="2011" name="J. Bacteriol.">
        <title>Genome sequence of the ethanol-producing Zymomonas mobilis subsp. pomaceae lectotype strain ATCC 29192.</title>
        <authorList>
            <person name="Kouvelis V.N."/>
            <person name="Davenport K.W."/>
            <person name="Brettin T.S."/>
            <person name="Bruce D."/>
            <person name="Detter C."/>
            <person name="Han C.S."/>
            <person name="Nolan M."/>
            <person name="Tapia R."/>
            <person name="Damoulaki A."/>
            <person name="Kyrpides N.C."/>
            <person name="Typas M.A."/>
            <person name="Pappas K.M."/>
        </authorList>
    </citation>
    <scope>NUCLEOTIDE SEQUENCE [LARGE SCALE GENOMIC DNA]</scope>
    <source>
        <strain evidence="2">ATCC 29192 / DSM 22645 / JCM 10191 / CCUG 17912 / NBRC 13757 / NCIMB 11200 / NRRL B-4491 / Barker I</strain>
        <plasmid evidence="1">pZYMOP02</plasmid>
    </source>
</reference>
<dbReference type="HOGENOM" id="CLU_3049599_0_0_5"/>
<keyword evidence="1" id="KW-0614">Plasmid</keyword>
<accession>F8EWI0</accession>
<dbReference type="EMBL" id="CP002867">
    <property type="protein sequence ID" value="AEI38623.1"/>
    <property type="molecule type" value="Genomic_DNA"/>
</dbReference>
<protein>
    <submittedName>
        <fullName evidence="1">Uncharacterized protein</fullName>
    </submittedName>
</protein>
<dbReference type="PATRIC" id="fig|579138.3.peg.1855"/>
<dbReference type="KEGG" id="zmp:Zymop_2039"/>
<geneLocation type="plasmid" evidence="1 2">
    <name>pZYMOP02</name>
</geneLocation>
<dbReference type="Proteomes" id="UP000000491">
    <property type="component" value="Plasmid pZYMOP02"/>
</dbReference>
<evidence type="ECO:0000313" key="2">
    <source>
        <dbReference type="Proteomes" id="UP000000491"/>
    </source>
</evidence>
<evidence type="ECO:0000313" key="1">
    <source>
        <dbReference type="EMBL" id="AEI38623.1"/>
    </source>
</evidence>
<proteinExistence type="predicted"/>